<dbReference type="GO" id="GO:0016491">
    <property type="term" value="F:oxidoreductase activity"/>
    <property type="evidence" value="ECO:0007669"/>
    <property type="project" value="TreeGrafter"/>
</dbReference>
<dbReference type="EMBL" id="JADGJD010001128">
    <property type="protein sequence ID" value="KAJ3046618.1"/>
    <property type="molecule type" value="Genomic_DNA"/>
</dbReference>
<dbReference type="PANTHER" id="PTHR11709">
    <property type="entry name" value="MULTI-COPPER OXIDASE"/>
    <property type="match status" value="1"/>
</dbReference>
<dbReference type="AlphaFoldDB" id="A0AAD5SDE4"/>
<dbReference type="InterPro" id="IPR008972">
    <property type="entry name" value="Cupredoxin"/>
</dbReference>
<dbReference type="SUPFAM" id="SSF49503">
    <property type="entry name" value="Cupredoxins"/>
    <property type="match status" value="2"/>
</dbReference>
<evidence type="ECO:0000259" key="3">
    <source>
        <dbReference type="Pfam" id="PF00394"/>
    </source>
</evidence>
<feature type="domain" description="Plastocyanin-like" evidence="3">
    <location>
        <begin position="166"/>
        <end position="238"/>
    </location>
</feature>
<protein>
    <submittedName>
        <fullName evidence="5">Uncharacterized protein</fullName>
    </submittedName>
</protein>
<dbReference type="InterPro" id="IPR001117">
    <property type="entry name" value="Cu-oxidase_2nd"/>
</dbReference>
<evidence type="ECO:0000256" key="2">
    <source>
        <dbReference type="ARBA" id="ARBA00023008"/>
    </source>
</evidence>
<evidence type="ECO:0000313" key="6">
    <source>
        <dbReference type="Proteomes" id="UP001212841"/>
    </source>
</evidence>
<reference evidence="5" key="1">
    <citation type="submission" date="2020-05" db="EMBL/GenBank/DDBJ databases">
        <title>Phylogenomic resolution of chytrid fungi.</title>
        <authorList>
            <person name="Stajich J.E."/>
            <person name="Amses K."/>
            <person name="Simmons R."/>
            <person name="Seto K."/>
            <person name="Myers J."/>
            <person name="Bonds A."/>
            <person name="Quandt C.A."/>
            <person name="Barry K."/>
            <person name="Liu P."/>
            <person name="Grigoriev I."/>
            <person name="Longcore J.E."/>
            <person name="James T.Y."/>
        </authorList>
    </citation>
    <scope>NUCLEOTIDE SEQUENCE</scope>
    <source>
        <strain evidence="5">JEL0318</strain>
    </source>
</reference>
<dbReference type="InterPro" id="IPR011707">
    <property type="entry name" value="Cu-oxidase-like_N"/>
</dbReference>
<comment type="similarity">
    <text evidence="1">Belongs to the multicopper oxidase family.</text>
</comment>
<proteinExistence type="inferred from homology"/>
<evidence type="ECO:0000313" key="5">
    <source>
        <dbReference type="EMBL" id="KAJ3046618.1"/>
    </source>
</evidence>
<dbReference type="Pfam" id="PF00394">
    <property type="entry name" value="Cu-oxidase"/>
    <property type="match status" value="1"/>
</dbReference>
<sequence length="238" mass="25839">MSSGGVAFPLPASGTGMFLSTGYTNTYNLDVVNARVAPNGFARSAVTIDGKYPGTTIKGNRGDSFRITVNNKLTDPNLDRSTALHWHGLLQYGTAYADGPSGATQCPIGPAASFTYEFHAAHQAGTFWYHSHVRSQYTDGAKGAFIIYDPQDPIKNHAPYDIDNDDTILQLSDWFHAPSPGLLRRYFSDDNAGSSKEPPIDGGLINGFGRCAVDCPKNTPYYTNTVQTGKAYRMRVIN</sequence>
<comment type="caution">
    <text evidence="5">The sequence shown here is derived from an EMBL/GenBank/DDBJ whole genome shotgun (WGS) entry which is preliminary data.</text>
</comment>
<dbReference type="Pfam" id="PF07732">
    <property type="entry name" value="Cu-oxidase_3"/>
    <property type="match status" value="1"/>
</dbReference>
<evidence type="ECO:0000256" key="1">
    <source>
        <dbReference type="ARBA" id="ARBA00010609"/>
    </source>
</evidence>
<keyword evidence="2" id="KW-0186">Copper</keyword>
<dbReference type="Gene3D" id="2.60.40.420">
    <property type="entry name" value="Cupredoxins - blue copper proteins"/>
    <property type="match status" value="2"/>
</dbReference>
<feature type="domain" description="Plastocyanin-like" evidence="4">
    <location>
        <begin position="33"/>
        <end position="151"/>
    </location>
</feature>
<dbReference type="Proteomes" id="UP001212841">
    <property type="component" value="Unassembled WGS sequence"/>
</dbReference>
<evidence type="ECO:0000259" key="4">
    <source>
        <dbReference type="Pfam" id="PF07732"/>
    </source>
</evidence>
<name>A0AAD5SDE4_9FUNG</name>
<dbReference type="GO" id="GO:0005507">
    <property type="term" value="F:copper ion binding"/>
    <property type="evidence" value="ECO:0007669"/>
    <property type="project" value="InterPro"/>
</dbReference>
<gene>
    <name evidence="5" type="ORF">HK097_000685</name>
</gene>
<feature type="non-terminal residue" evidence="5">
    <location>
        <position position="1"/>
    </location>
</feature>
<accession>A0AAD5SDE4</accession>
<keyword evidence="6" id="KW-1185">Reference proteome</keyword>
<dbReference type="PANTHER" id="PTHR11709:SF511">
    <property type="entry name" value="LACCASE"/>
    <property type="match status" value="1"/>
</dbReference>
<dbReference type="InterPro" id="IPR045087">
    <property type="entry name" value="Cu-oxidase_fam"/>
</dbReference>
<organism evidence="5 6">
    <name type="scientific">Rhizophlyctis rosea</name>
    <dbReference type="NCBI Taxonomy" id="64517"/>
    <lineage>
        <taxon>Eukaryota</taxon>
        <taxon>Fungi</taxon>
        <taxon>Fungi incertae sedis</taxon>
        <taxon>Chytridiomycota</taxon>
        <taxon>Chytridiomycota incertae sedis</taxon>
        <taxon>Chytridiomycetes</taxon>
        <taxon>Rhizophlyctidales</taxon>
        <taxon>Rhizophlyctidaceae</taxon>
        <taxon>Rhizophlyctis</taxon>
    </lineage>
</organism>